<name>R0KDZ3_ANAPL</name>
<evidence type="ECO:0000313" key="1">
    <source>
        <dbReference type="EMBL" id="EOB08626.1"/>
    </source>
</evidence>
<accession>R0KDZ3</accession>
<sequence>MHQGGRGTGFTSLVAKLFEGVAPLYLFPVLIVNLGKMLTDLPEGKEHLSGSVSLWPTGQQQQHYPVSKAQGWKKFFLEPPFSLMVHSASLDLKISSFRLPEGERQLASTYKDEEEDEEHGQWATELMYQPCYRSSTKVQQTHQARDKGGSES</sequence>
<evidence type="ECO:0000313" key="2">
    <source>
        <dbReference type="Proteomes" id="UP000296049"/>
    </source>
</evidence>
<gene>
    <name evidence="1" type="ORF">Anapl_11867</name>
</gene>
<dbReference type="Proteomes" id="UP000296049">
    <property type="component" value="Unassembled WGS sequence"/>
</dbReference>
<dbReference type="EMBL" id="KB742433">
    <property type="protein sequence ID" value="EOB08626.1"/>
    <property type="molecule type" value="Genomic_DNA"/>
</dbReference>
<protein>
    <submittedName>
        <fullName evidence="1">Uncharacterized protein</fullName>
    </submittedName>
</protein>
<keyword evidence="2" id="KW-1185">Reference proteome</keyword>
<reference evidence="2" key="1">
    <citation type="journal article" date="2013" name="Nat. Genet.">
        <title>The duck genome and transcriptome provide insight into an avian influenza virus reservoir species.</title>
        <authorList>
            <person name="Huang Y."/>
            <person name="Li Y."/>
            <person name="Burt D.W."/>
            <person name="Chen H."/>
            <person name="Zhang Y."/>
            <person name="Qian W."/>
            <person name="Kim H."/>
            <person name="Gan S."/>
            <person name="Zhao Y."/>
            <person name="Li J."/>
            <person name="Yi K."/>
            <person name="Feng H."/>
            <person name="Zhu P."/>
            <person name="Li B."/>
            <person name="Liu Q."/>
            <person name="Fairley S."/>
            <person name="Magor K.E."/>
            <person name="Du Z."/>
            <person name="Hu X."/>
            <person name="Goodman L."/>
            <person name="Tafer H."/>
            <person name="Vignal A."/>
            <person name="Lee T."/>
            <person name="Kim K.W."/>
            <person name="Sheng Z."/>
            <person name="An Y."/>
            <person name="Searle S."/>
            <person name="Herrero J."/>
            <person name="Groenen M.A."/>
            <person name="Crooijmans R.P."/>
            <person name="Faraut T."/>
            <person name="Cai Q."/>
            <person name="Webster R.G."/>
            <person name="Aldridge J.R."/>
            <person name="Warren W.C."/>
            <person name="Bartschat S."/>
            <person name="Kehr S."/>
            <person name="Marz M."/>
            <person name="Stadler P.F."/>
            <person name="Smith J."/>
            <person name="Kraus R.H."/>
            <person name="Zhao Y."/>
            <person name="Ren L."/>
            <person name="Fei J."/>
            <person name="Morisson M."/>
            <person name="Kaiser P."/>
            <person name="Griffin D.K."/>
            <person name="Rao M."/>
            <person name="Pitel F."/>
            <person name="Wang J."/>
            <person name="Li N."/>
        </authorList>
    </citation>
    <scope>NUCLEOTIDE SEQUENCE [LARGE SCALE GENOMIC DNA]</scope>
</reference>
<proteinExistence type="predicted"/>
<organism evidence="1 2">
    <name type="scientific">Anas platyrhynchos</name>
    <name type="common">Mallard</name>
    <name type="synonym">Anas boschas</name>
    <dbReference type="NCBI Taxonomy" id="8839"/>
    <lineage>
        <taxon>Eukaryota</taxon>
        <taxon>Metazoa</taxon>
        <taxon>Chordata</taxon>
        <taxon>Craniata</taxon>
        <taxon>Vertebrata</taxon>
        <taxon>Euteleostomi</taxon>
        <taxon>Archelosauria</taxon>
        <taxon>Archosauria</taxon>
        <taxon>Dinosauria</taxon>
        <taxon>Saurischia</taxon>
        <taxon>Theropoda</taxon>
        <taxon>Coelurosauria</taxon>
        <taxon>Aves</taxon>
        <taxon>Neognathae</taxon>
        <taxon>Galloanserae</taxon>
        <taxon>Anseriformes</taxon>
        <taxon>Anatidae</taxon>
        <taxon>Anatinae</taxon>
        <taxon>Anas</taxon>
    </lineage>
</organism>
<dbReference type="AlphaFoldDB" id="R0KDZ3"/>